<sequence>MSFFRNLYAWLEKRFFFNLTLKLSGNIGLLLILQLLLLGILFFNINGLRELAGSTGMTNPDQIAALADRTLWQAVVIIGISVAAMIGSLLFMIYLIVHPVHKLNQQLAAMTSGDMNLTGQLTVETHDEFRDLAKNYNDFVIRLKQTVLTLRRMGINTAVGAATVVTQAREASTRACEQGELSRLVFGNSQVATQTLNTISDSTQKIASSTSDNLDSARQSMNELKAVNQNMGTMLAQIHQHDLSIKEMGVKSRDIRKIISTIQGISFQTGLLSLNAAVEAARAGQAGKGFSVVASEVKKLAEQANQASEQIAGQITDMLASIDRALSESKAINEAAGNTMNASQTAYDSYEGMIRDFEANHNLLTHITASVEEISAATMQTHEQVENINELSMIVAEKTDSSEEVATDLQKTSEDLQELVSRFITGEGPFEQILSAGRQFRDQAAEQITTLVKSGSNVFDTSYQQLPGTQPTKYRTSYDQIFAQRLQPLCDQVLKQVASGIYAICVDTNGYAPTHNSQYTRPLSGDPDVDTLNSRDKRLFNDKTGLRSARNSENFLLQTYMRDTGEILSDLSLPVQINSKHWGAVRIGFDPKTLLK</sequence>
<accession>A0A8J6QME5</accession>
<keyword evidence="8" id="KW-1185">Reference proteome</keyword>
<evidence type="ECO:0000313" key="7">
    <source>
        <dbReference type="EMBL" id="MBD1400012.1"/>
    </source>
</evidence>
<keyword evidence="4" id="KW-1133">Transmembrane helix</keyword>
<evidence type="ECO:0000259" key="6">
    <source>
        <dbReference type="PROSITE" id="PS50885"/>
    </source>
</evidence>
<reference evidence="7" key="1">
    <citation type="submission" date="2020-09" db="EMBL/GenBank/DDBJ databases">
        <title>Pelobacter alkaliphilus sp. nov., a novel anaerobic arsenate-reducing bacterium from terrestrial mud volcano.</title>
        <authorList>
            <person name="Khomyakova M.A."/>
            <person name="Merkel A.Y."/>
            <person name="Slobodkin A.I."/>
        </authorList>
    </citation>
    <scope>NUCLEOTIDE SEQUENCE</scope>
    <source>
        <strain evidence="7">M08fum</strain>
    </source>
</reference>
<protein>
    <submittedName>
        <fullName evidence="7">Methyl-accepting chemotaxis protein</fullName>
    </submittedName>
</protein>
<comment type="caution">
    <text evidence="7">The sequence shown here is derived from an EMBL/GenBank/DDBJ whole genome shotgun (WGS) entry which is preliminary data.</text>
</comment>
<name>A0A8J6QME5_9BACT</name>
<dbReference type="PANTHER" id="PTHR32089">
    <property type="entry name" value="METHYL-ACCEPTING CHEMOTAXIS PROTEIN MCPB"/>
    <property type="match status" value="1"/>
</dbReference>
<comment type="similarity">
    <text evidence="2">Belongs to the methyl-accepting chemotaxis (MCP) protein family.</text>
</comment>
<proteinExistence type="inferred from homology"/>
<dbReference type="Gene3D" id="6.10.340.10">
    <property type="match status" value="1"/>
</dbReference>
<dbReference type="SUPFAM" id="SSF58104">
    <property type="entry name" value="Methyl-accepting chemotaxis protein (MCP) signaling domain"/>
    <property type="match status" value="1"/>
</dbReference>
<dbReference type="Gene3D" id="1.10.287.950">
    <property type="entry name" value="Methyl-accepting chemotaxis protein"/>
    <property type="match status" value="1"/>
</dbReference>
<dbReference type="InterPro" id="IPR003660">
    <property type="entry name" value="HAMP_dom"/>
</dbReference>
<organism evidence="7 8">
    <name type="scientific">Pelovirga terrestris</name>
    <dbReference type="NCBI Taxonomy" id="2771352"/>
    <lineage>
        <taxon>Bacteria</taxon>
        <taxon>Pseudomonadati</taxon>
        <taxon>Thermodesulfobacteriota</taxon>
        <taxon>Desulfuromonadia</taxon>
        <taxon>Geobacterales</taxon>
        <taxon>Geobacteraceae</taxon>
        <taxon>Pelovirga</taxon>
    </lineage>
</organism>
<dbReference type="Pfam" id="PF00672">
    <property type="entry name" value="HAMP"/>
    <property type="match status" value="1"/>
</dbReference>
<feature type="domain" description="HAMP" evidence="6">
    <location>
        <begin position="94"/>
        <end position="148"/>
    </location>
</feature>
<evidence type="ECO:0000256" key="2">
    <source>
        <dbReference type="ARBA" id="ARBA00029447"/>
    </source>
</evidence>
<dbReference type="SMART" id="SM00283">
    <property type="entry name" value="MA"/>
    <property type="match status" value="1"/>
</dbReference>
<dbReference type="Proteomes" id="UP000632828">
    <property type="component" value="Unassembled WGS sequence"/>
</dbReference>
<dbReference type="PROSITE" id="PS50885">
    <property type="entry name" value="HAMP"/>
    <property type="match status" value="1"/>
</dbReference>
<dbReference type="AlphaFoldDB" id="A0A8J6QME5"/>
<dbReference type="EMBL" id="JACWUN010000004">
    <property type="protein sequence ID" value="MBD1400012.1"/>
    <property type="molecule type" value="Genomic_DNA"/>
</dbReference>
<keyword evidence="4" id="KW-0472">Membrane</keyword>
<evidence type="ECO:0000259" key="5">
    <source>
        <dbReference type="PROSITE" id="PS50111"/>
    </source>
</evidence>
<keyword evidence="1 3" id="KW-0807">Transducer</keyword>
<dbReference type="CDD" id="cd06225">
    <property type="entry name" value="HAMP"/>
    <property type="match status" value="1"/>
</dbReference>
<feature type="transmembrane region" description="Helical" evidence="4">
    <location>
        <begin position="71"/>
        <end position="97"/>
    </location>
</feature>
<dbReference type="RefSeq" id="WP_191154284.1">
    <property type="nucleotide sequence ID" value="NZ_JACWUN010000004.1"/>
</dbReference>
<feature type="domain" description="Methyl-accepting transducer" evidence="5">
    <location>
        <begin position="160"/>
        <end position="389"/>
    </location>
</feature>
<gene>
    <name evidence="7" type="ORF">ICT70_04935</name>
</gene>
<dbReference type="Pfam" id="PF00015">
    <property type="entry name" value="MCPsignal"/>
    <property type="match status" value="1"/>
</dbReference>
<keyword evidence="4" id="KW-0812">Transmembrane</keyword>
<dbReference type="GO" id="GO:0007165">
    <property type="term" value="P:signal transduction"/>
    <property type="evidence" value="ECO:0007669"/>
    <property type="project" value="UniProtKB-KW"/>
</dbReference>
<dbReference type="PANTHER" id="PTHR32089:SF112">
    <property type="entry name" value="LYSOZYME-LIKE PROTEIN-RELATED"/>
    <property type="match status" value="1"/>
</dbReference>
<dbReference type="GO" id="GO:0016020">
    <property type="term" value="C:membrane"/>
    <property type="evidence" value="ECO:0007669"/>
    <property type="project" value="InterPro"/>
</dbReference>
<dbReference type="PROSITE" id="PS50111">
    <property type="entry name" value="CHEMOTAXIS_TRANSDUC_2"/>
    <property type="match status" value="1"/>
</dbReference>
<evidence type="ECO:0000256" key="1">
    <source>
        <dbReference type="ARBA" id="ARBA00023224"/>
    </source>
</evidence>
<evidence type="ECO:0000256" key="4">
    <source>
        <dbReference type="SAM" id="Phobius"/>
    </source>
</evidence>
<evidence type="ECO:0000313" key="8">
    <source>
        <dbReference type="Proteomes" id="UP000632828"/>
    </source>
</evidence>
<feature type="transmembrane region" description="Helical" evidence="4">
    <location>
        <begin position="21"/>
        <end position="45"/>
    </location>
</feature>
<evidence type="ECO:0000256" key="3">
    <source>
        <dbReference type="PROSITE-ProRule" id="PRU00284"/>
    </source>
</evidence>
<dbReference type="SMART" id="SM00304">
    <property type="entry name" value="HAMP"/>
    <property type="match status" value="1"/>
</dbReference>
<dbReference type="InterPro" id="IPR004089">
    <property type="entry name" value="MCPsignal_dom"/>
</dbReference>